<feature type="transmembrane region" description="Helical" evidence="8">
    <location>
        <begin position="94"/>
        <end position="116"/>
    </location>
</feature>
<feature type="transmembrane region" description="Helical" evidence="8">
    <location>
        <begin position="466"/>
        <end position="484"/>
    </location>
</feature>
<comment type="caution">
    <text evidence="10">The sequence shown here is derived from an EMBL/GenBank/DDBJ whole genome shotgun (WGS) entry which is preliminary data.</text>
</comment>
<evidence type="ECO:0000259" key="9">
    <source>
        <dbReference type="Pfam" id="PF13231"/>
    </source>
</evidence>
<dbReference type="PANTHER" id="PTHR33908:SF11">
    <property type="entry name" value="MEMBRANE PROTEIN"/>
    <property type="match status" value="1"/>
</dbReference>
<dbReference type="EMBL" id="LATL02000025">
    <property type="protein sequence ID" value="KKD39733.1"/>
    <property type="molecule type" value="Genomic_DNA"/>
</dbReference>
<feature type="transmembrane region" description="Helical" evidence="8">
    <location>
        <begin position="172"/>
        <end position="192"/>
    </location>
</feature>
<evidence type="ECO:0000313" key="11">
    <source>
        <dbReference type="Proteomes" id="UP000033607"/>
    </source>
</evidence>
<comment type="subcellular location">
    <subcellularLocation>
        <location evidence="1">Cell membrane</location>
        <topology evidence="1">Multi-pass membrane protein</topology>
    </subcellularLocation>
</comment>
<dbReference type="GO" id="GO:0016763">
    <property type="term" value="F:pentosyltransferase activity"/>
    <property type="evidence" value="ECO:0007669"/>
    <property type="project" value="TreeGrafter"/>
</dbReference>
<dbReference type="AlphaFoldDB" id="A0A0F5YLU0"/>
<feature type="transmembrane region" description="Helical" evidence="8">
    <location>
        <begin position="416"/>
        <end position="433"/>
    </location>
</feature>
<name>A0A0F5YLU0_9CYAN</name>
<feature type="transmembrane region" description="Helical" evidence="8">
    <location>
        <begin position="440"/>
        <end position="460"/>
    </location>
</feature>
<feature type="transmembrane region" description="Helical" evidence="8">
    <location>
        <begin position="295"/>
        <end position="314"/>
    </location>
</feature>
<keyword evidence="6 8" id="KW-1133">Transmembrane helix</keyword>
<accession>A0A0F5YLU0</accession>
<evidence type="ECO:0000256" key="8">
    <source>
        <dbReference type="SAM" id="Phobius"/>
    </source>
</evidence>
<evidence type="ECO:0000256" key="4">
    <source>
        <dbReference type="ARBA" id="ARBA00022679"/>
    </source>
</evidence>
<dbReference type="Pfam" id="PF13231">
    <property type="entry name" value="PMT_2"/>
    <property type="match status" value="1"/>
</dbReference>
<feature type="domain" description="Glycosyltransferase RgtA/B/C/D-like" evidence="9">
    <location>
        <begin position="153"/>
        <end position="306"/>
    </location>
</feature>
<proteinExistence type="predicted"/>
<feature type="transmembrane region" description="Helical" evidence="8">
    <location>
        <begin position="204"/>
        <end position="221"/>
    </location>
</feature>
<dbReference type="OrthoDB" id="9764517at2"/>
<keyword evidence="2" id="KW-1003">Cell membrane</keyword>
<evidence type="ECO:0000256" key="1">
    <source>
        <dbReference type="ARBA" id="ARBA00004651"/>
    </source>
</evidence>
<evidence type="ECO:0000256" key="5">
    <source>
        <dbReference type="ARBA" id="ARBA00022692"/>
    </source>
</evidence>
<dbReference type="RefSeq" id="WP_046276775.1">
    <property type="nucleotide sequence ID" value="NZ_LATL02000025.1"/>
</dbReference>
<dbReference type="GO" id="GO:0009103">
    <property type="term" value="P:lipopolysaccharide biosynthetic process"/>
    <property type="evidence" value="ECO:0007669"/>
    <property type="project" value="UniProtKB-ARBA"/>
</dbReference>
<sequence>MLVIFPFISLILLFLILSRPNQDWRSATLSATLIWGVLLTAFTELLSLFKLFTEPTVAALWILTTLVCSFIYYRQVKQKQRALQFPKISHLSSTALILIGGVTFILAIVGLIAIVAPPNTWDSMTYHMSRVVHWMQNKTVAHYPTYFLPQLFHPPFAEFAIMHLQILSHSDWFANLVQWFSMLGSIIGVSVIAKQLGAEQRGQIFAAVFCATIPMGILQASSTQNDYAVSFWLVCLAHYVLLGLTEKKPSIPILLGIGASVGLAVLTKSSGYVYAFPFLVWFFLVQLIRFRWQVFRQICIVTLIFISLNINHYWRNLDLFGTPLGTPANFAVEYKIEVYSVPTFISNVIRNLSLHADLVRHLQLEGIIEPTTGKVAKLIEITHNILGVDPNDPRTTWKNYTVPGISLDENVAGNPLHLFLILIAFCLLIYSSQTRQNKRLLSYSMATVAGFLLVCLMLKIQPYQSRHHLAAFVLLSSTVGLVYSQTINRRLVAAIAILLLLTSMPWVFENKFRPILSEQNILNTSRTDLYFINRPFLKDPYIEAVDFIKTNQKCPDIGLSLGTGETVGNAYWEYPFWVLLQQDKNNKFRIKHINPENISNQKSQVDPHTNFNPCEVISVRLEHEKINKLVTPQGTFVQEWSSDPVSVLRKE</sequence>
<dbReference type="InterPro" id="IPR038731">
    <property type="entry name" value="RgtA/B/C-like"/>
</dbReference>
<gene>
    <name evidence="10" type="ORF">WN50_01740</name>
</gene>
<organism evidence="10 11">
    <name type="scientific">Limnoraphis robusta CS-951</name>
    <dbReference type="NCBI Taxonomy" id="1637645"/>
    <lineage>
        <taxon>Bacteria</taxon>
        <taxon>Bacillati</taxon>
        <taxon>Cyanobacteriota</taxon>
        <taxon>Cyanophyceae</taxon>
        <taxon>Oscillatoriophycideae</taxon>
        <taxon>Oscillatoriales</taxon>
        <taxon>Sirenicapillariaceae</taxon>
        <taxon>Limnoraphis</taxon>
    </lineage>
</organism>
<evidence type="ECO:0000256" key="3">
    <source>
        <dbReference type="ARBA" id="ARBA00022676"/>
    </source>
</evidence>
<evidence type="ECO:0000256" key="7">
    <source>
        <dbReference type="ARBA" id="ARBA00023136"/>
    </source>
</evidence>
<keyword evidence="4 10" id="KW-0808">Transferase</keyword>
<keyword evidence="7 8" id="KW-0472">Membrane</keyword>
<reference evidence="10 11" key="1">
    <citation type="submission" date="2015-06" db="EMBL/GenBank/DDBJ databases">
        <title>Draft genome assembly of filamentous brackish cyanobacterium Limnoraphis robusta strain CS-951.</title>
        <authorList>
            <person name="Willis A."/>
            <person name="Parks M."/>
            <person name="Burford M.A."/>
        </authorList>
    </citation>
    <scope>NUCLEOTIDE SEQUENCE [LARGE SCALE GENOMIC DNA]</scope>
    <source>
        <strain evidence="10 11">CS-951</strain>
    </source>
</reference>
<evidence type="ECO:0000256" key="2">
    <source>
        <dbReference type="ARBA" id="ARBA00022475"/>
    </source>
</evidence>
<dbReference type="GO" id="GO:0005886">
    <property type="term" value="C:plasma membrane"/>
    <property type="evidence" value="ECO:0007669"/>
    <property type="project" value="UniProtKB-SubCell"/>
</dbReference>
<keyword evidence="5 8" id="KW-0812">Transmembrane</keyword>
<feature type="transmembrane region" description="Helical" evidence="8">
    <location>
        <begin position="56"/>
        <end position="73"/>
    </location>
</feature>
<keyword evidence="3" id="KW-0328">Glycosyltransferase</keyword>
<feature type="transmembrane region" description="Helical" evidence="8">
    <location>
        <begin position="272"/>
        <end position="288"/>
    </location>
</feature>
<evidence type="ECO:0000313" key="10">
    <source>
        <dbReference type="EMBL" id="KKD39733.1"/>
    </source>
</evidence>
<evidence type="ECO:0000256" key="6">
    <source>
        <dbReference type="ARBA" id="ARBA00022989"/>
    </source>
</evidence>
<protein>
    <submittedName>
        <fullName evidence="10">4-amino-4-deoxy-L-arabinose transferase</fullName>
    </submittedName>
</protein>
<dbReference type="InterPro" id="IPR050297">
    <property type="entry name" value="LipidA_mod_glycosyltrf_83"/>
</dbReference>
<dbReference type="Proteomes" id="UP000033607">
    <property type="component" value="Unassembled WGS sequence"/>
</dbReference>
<dbReference type="PANTHER" id="PTHR33908">
    <property type="entry name" value="MANNOSYLTRANSFERASE YKCB-RELATED"/>
    <property type="match status" value="1"/>
</dbReference>
<feature type="transmembrane region" description="Helical" evidence="8">
    <location>
        <begin position="491"/>
        <end position="508"/>
    </location>
</feature>
<dbReference type="PATRIC" id="fig|1637645.4.peg.464"/>